<reference evidence="2 3" key="1">
    <citation type="journal article" date="2019" name="Int. J. Syst. Evol. Microbiol.">
        <title>The Global Catalogue of Microorganisms (GCM) 10K type strain sequencing project: providing services to taxonomists for standard genome sequencing and annotation.</title>
        <authorList>
            <consortium name="The Broad Institute Genomics Platform"/>
            <consortium name="The Broad Institute Genome Sequencing Center for Infectious Disease"/>
            <person name="Wu L."/>
            <person name="Ma J."/>
        </authorList>
    </citation>
    <scope>NUCLEOTIDE SEQUENCE [LARGE SCALE GENOMIC DNA]</scope>
    <source>
        <strain evidence="2 3">CGMCC 1.3239</strain>
    </source>
</reference>
<dbReference type="Pfam" id="PF02104">
    <property type="entry name" value="SURF1"/>
    <property type="match status" value="1"/>
</dbReference>
<keyword evidence="1" id="KW-0812">Transmembrane</keyword>
<evidence type="ECO:0000313" key="2">
    <source>
        <dbReference type="EMBL" id="MFC6755229.1"/>
    </source>
</evidence>
<feature type="transmembrane region" description="Helical" evidence="1">
    <location>
        <begin position="82"/>
        <end position="104"/>
    </location>
</feature>
<keyword evidence="1" id="KW-0472">Membrane</keyword>
<protein>
    <submittedName>
        <fullName evidence="2">SURF1 family cytochrome oxidase biogenesis protein</fullName>
    </submittedName>
</protein>
<comment type="caution">
    <text evidence="2">The sequence shown here is derived from an EMBL/GenBank/DDBJ whole genome shotgun (WGS) entry which is preliminary data.</text>
</comment>
<evidence type="ECO:0000313" key="3">
    <source>
        <dbReference type="Proteomes" id="UP001596442"/>
    </source>
</evidence>
<keyword evidence="1" id="KW-1133">Transmembrane helix</keyword>
<proteinExistence type="predicted"/>
<accession>A0ABD5SE88</accession>
<organism evidence="2 3">
    <name type="scientific">Halorubrum tibetense</name>
    <dbReference type="NCBI Taxonomy" id="175631"/>
    <lineage>
        <taxon>Archaea</taxon>
        <taxon>Methanobacteriati</taxon>
        <taxon>Methanobacteriota</taxon>
        <taxon>Stenosarchaea group</taxon>
        <taxon>Halobacteria</taxon>
        <taxon>Halobacteriales</taxon>
        <taxon>Haloferacaceae</taxon>
        <taxon>Halorubrum</taxon>
    </lineage>
</organism>
<dbReference type="AlphaFoldDB" id="A0ABD5SE88"/>
<name>A0ABD5SE88_9EURY</name>
<keyword evidence="3" id="KW-1185">Reference proteome</keyword>
<evidence type="ECO:0000256" key="1">
    <source>
        <dbReference type="SAM" id="Phobius"/>
    </source>
</evidence>
<feature type="non-terminal residue" evidence="2">
    <location>
        <position position="1"/>
    </location>
</feature>
<gene>
    <name evidence="2" type="ORF">ACFQEU_17410</name>
</gene>
<sequence>GSVNIAGQIALPSKNIMLKNMSPDAQVVERIAEIDLAKLSAISGFKLSGLVQLAPESEGALMTNWPTVNISPMKHQAYAFQWFSMALALVILLLFANTNLLTLLKQKTTNK</sequence>
<dbReference type="Proteomes" id="UP001596442">
    <property type="component" value="Unassembled WGS sequence"/>
</dbReference>
<dbReference type="RefSeq" id="WP_379784202.1">
    <property type="nucleotide sequence ID" value="NZ_JBHSWW010000631.1"/>
</dbReference>
<dbReference type="InterPro" id="IPR002994">
    <property type="entry name" value="Surf1/Shy1"/>
</dbReference>
<dbReference type="EMBL" id="JBHSWW010000631">
    <property type="protein sequence ID" value="MFC6755229.1"/>
    <property type="molecule type" value="Genomic_DNA"/>
</dbReference>